<organism evidence="3 4">
    <name type="scientific">Oryzias latipes</name>
    <name type="common">Japanese rice fish</name>
    <name type="synonym">Japanese killifish</name>
    <dbReference type="NCBI Taxonomy" id="8090"/>
    <lineage>
        <taxon>Eukaryota</taxon>
        <taxon>Metazoa</taxon>
        <taxon>Chordata</taxon>
        <taxon>Craniata</taxon>
        <taxon>Vertebrata</taxon>
        <taxon>Euteleostomi</taxon>
        <taxon>Actinopterygii</taxon>
        <taxon>Neopterygii</taxon>
        <taxon>Teleostei</taxon>
        <taxon>Neoteleostei</taxon>
        <taxon>Acanthomorphata</taxon>
        <taxon>Ovalentaria</taxon>
        <taxon>Atherinomorphae</taxon>
        <taxon>Beloniformes</taxon>
        <taxon>Adrianichthyidae</taxon>
        <taxon>Oryziinae</taxon>
        <taxon>Oryzias</taxon>
    </lineage>
</organism>
<feature type="coiled-coil region" evidence="1">
    <location>
        <begin position="412"/>
        <end position="554"/>
    </location>
</feature>
<feature type="compositionally biased region" description="Acidic residues" evidence="2">
    <location>
        <begin position="126"/>
        <end position="145"/>
    </location>
</feature>
<proteinExistence type="predicted"/>
<feature type="region of interest" description="Disordered" evidence="2">
    <location>
        <begin position="26"/>
        <end position="52"/>
    </location>
</feature>
<dbReference type="GO" id="GO:0007005">
    <property type="term" value="P:mitochondrion organization"/>
    <property type="evidence" value="ECO:0007669"/>
    <property type="project" value="InterPro"/>
</dbReference>
<evidence type="ECO:0000256" key="1">
    <source>
        <dbReference type="SAM" id="Coils"/>
    </source>
</evidence>
<reference evidence="3 4" key="2">
    <citation type="submission" date="2017-04" db="EMBL/GenBank/DDBJ databases">
        <title>CpG methylation of centromeres and impact of large insertions on vertebrate speciation.</title>
        <authorList>
            <person name="Ichikawa K."/>
            <person name="Yoshimura J."/>
            <person name="Morishita S."/>
        </authorList>
    </citation>
    <scope>NUCLEOTIDE SEQUENCE</scope>
    <source>
        <strain evidence="3 4">HNI</strain>
    </source>
</reference>
<feature type="region of interest" description="Disordered" evidence="2">
    <location>
        <begin position="687"/>
        <end position="732"/>
    </location>
</feature>
<dbReference type="InterPro" id="IPR033545">
    <property type="entry name" value="CEP89"/>
</dbReference>
<feature type="compositionally biased region" description="Pro residues" evidence="2">
    <location>
        <begin position="32"/>
        <end position="47"/>
    </location>
</feature>
<dbReference type="PANTHER" id="PTHR36170:SF1">
    <property type="entry name" value="CENTROSOMAL PROTEIN OF 89 KDA"/>
    <property type="match status" value="1"/>
</dbReference>
<reference evidence="3" key="3">
    <citation type="submission" date="2025-08" db="UniProtKB">
        <authorList>
            <consortium name="Ensembl"/>
        </authorList>
    </citation>
    <scope>IDENTIFICATION</scope>
    <source>
        <strain evidence="3">HNI</strain>
    </source>
</reference>
<feature type="compositionally biased region" description="Basic and acidic residues" evidence="2">
    <location>
        <begin position="259"/>
        <end position="269"/>
    </location>
</feature>
<dbReference type="GO" id="GO:0007268">
    <property type="term" value="P:chemical synaptic transmission"/>
    <property type="evidence" value="ECO:0007669"/>
    <property type="project" value="InterPro"/>
</dbReference>
<dbReference type="Proteomes" id="UP000265180">
    <property type="component" value="Chromosome 3"/>
</dbReference>
<dbReference type="GO" id="GO:0045202">
    <property type="term" value="C:synapse"/>
    <property type="evidence" value="ECO:0007669"/>
    <property type="project" value="GOC"/>
</dbReference>
<protein>
    <submittedName>
        <fullName evidence="3">Centrosomal protein 89</fullName>
    </submittedName>
</protein>
<dbReference type="AlphaFoldDB" id="A0A3P9MGW4"/>
<feature type="compositionally biased region" description="Basic and acidic residues" evidence="2">
    <location>
        <begin position="202"/>
        <end position="219"/>
    </location>
</feature>
<evidence type="ECO:0000313" key="4">
    <source>
        <dbReference type="Proteomes" id="UP000265180"/>
    </source>
</evidence>
<reference evidence="3" key="4">
    <citation type="submission" date="2025-09" db="UniProtKB">
        <authorList>
            <consortium name="Ensembl"/>
        </authorList>
    </citation>
    <scope>IDENTIFICATION</scope>
    <source>
        <strain evidence="3">HNI</strain>
    </source>
</reference>
<dbReference type="PANTHER" id="PTHR36170">
    <property type="entry name" value="CENTROSOMAL PROTEIN OF 89 KDA"/>
    <property type="match status" value="1"/>
</dbReference>
<evidence type="ECO:0000313" key="3">
    <source>
        <dbReference type="Ensembl" id="ENSORLP00020032237.1"/>
    </source>
</evidence>
<feature type="coiled-coil region" evidence="1">
    <location>
        <begin position="643"/>
        <end position="670"/>
    </location>
</feature>
<feature type="coiled-coil region" evidence="1">
    <location>
        <begin position="341"/>
        <end position="375"/>
    </location>
</feature>
<dbReference type="GO" id="GO:0005814">
    <property type="term" value="C:centriole"/>
    <property type="evidence" value="ECO:0007669"/>
    <property type="project" value="InterPro"/>
</dbReference>
<dbReference type="Ensembl" id="ENSORLT00020033965.1">
    <property type="protein sequence ID" value="ENSORLP00020032237.1"/>
    <property type="gene ID" value="ENSORLG00020017681.1"/>
</dbReference>
<feature type="compositionally biased region" description="Polar residues" evidence="2">
    <location>
        <begin position="242"/>
        <end position="251"/>
    </location>
</feature>
<sequence>MLKLNFRRRENKEEYRHIAHGLIPAASVAPKPAVPRTPPPHNPNPSPERPRSALAAAILSSSLTGQTWAIPPFRPRSSSEIDRSESIVSGQNFNTAYYMSSTSSALRDRWSEDLADRPRLSSPEHSDEEFIDKEEEKEEDEEDEDHVYQSLDTRVNLMESENVPDVQLESQPSTPLPGQMSGRKAASPDFTEGSGSWSPEATGERASVKKRPENWKEDVSSLPPVPAASPSRCYKAAGGTSPELSSAYSKVQKQRRPRRAGEHQEKRLSPDSSHMGSPAVSKAELQSLRRHAQELVDENDALKLTVHHLKVELSRHQAAARPPSKDELDVKHFCASLPAEEDGMKEELKKLRLRVEELIRENQRLHAESARMSEHSQEDSQQIQQQALLVLQENQDLLNQIEALHVGAKANRSKHQSEMTKLSKQLMLLEAEKQSVEEELQESRREAEKRAKEVQVLQKCLKDAVTWDEHCHMSEKLRRQLEQQESRSTEELQELFQRVSRLQEEKRRLAQDNLSLAADVKTMRAELDLCRQANRKAERKMSVLKKQKEESLLKEEKVRLHLEALMSVAEHISTQRDQLLRTASALHQEKQGFIGSILNSTLRFGKLQDDAKVYRRHAASRLAQLEESLEGTTASHRREILHLQRLLSGRQEAEEKLLQSKREVEEELEMLWQAATRENRVMRETLVESETTRDLQGWTSGDGASPGCTSPAPDEAPSSSQHPPKHGLDYYC</sequence>
<feature type="region of interest" description="Disordered" evidence="2">
    <location>
        <begin position="114"/>
        <end position="287"/>
    </location>
</feature>
<evidence type="ECO:0000256" key="2">
    <source>
        <dbReference type="SAM" id="MobiDB-lite"/>
    </source>
</evidence>
<name>A0A3P9MGW4_ORYLA</name>
<keyword evidence="1" id="KW-0175">Coiled coil</keyword>
<accession>A0A3P9MGW4</accession>
<feature type="compositionally biased region" description="Basic and acidic residues" evidence="2">
    <location>
        <begin position="114"/>
        <end position="125"/>
    </location>
</feature>
<dbReference type="GO" id="GO:0060271">
    <property type="term" value="P:cilium assembly"/>
    <property type="evidence" value="ECO:0007669"/>
    <property type="project" value="InterPro"/>
</dbReference>
<reference key="1">
    <citation type="journal article" date="2007" name="Nature">
        <title>The medaka draft genome and insights into vertebrate genome evolution.</title>
        <authorList>
            <person name="Kasahara M."/>
            <person name="Naruse K."/>
            <person name="Sasaki S."/>
            <person name="Nakatani Y."/>
            <person name="Qu W."/>
            <person name="Ahsan B."/>
            <person name="Yamada T."/>
            <person name="Nagayasu Y."/>
            <person name="Doi K."/>
            <person name="Kasai Y."/>
            <person name="Jindo T."/>
            <person name="Kobayashi D."/>
            <person name="Shimada A."/>
            <person name="Toyoda A."/>
            <person name="Kuroki Y."/>
            <person name="Fujiyama A."/>
            <person name="Sasaki T."/>
            <person name="Shimizu A."/>
            <person name="Asakawa S."/>
            <person name="Shimizu N."/>
            <person name="Hashimoto S."/>
            <person name="Yang J."/>
            <person name="Lee Y."/>
            <person name="Matsushima K."/>
            <person name="Sugano S."/>
            <person name="Sakaizumi M."/>
            <person name="Narita T."/>
            <person name="Ohishi K."/>
            <person name="Haga S."/>
            <person name="Ohta F."/>
            <person name="Nomoto H."/>
            <person name="Nogata K."/>
            <person name="Morishita T."/>
            <person name="Endo T."/>
            <person name="Shin-I T."/>
            <person name="Takeda H."/>
            <person name="Morishita S."/>
            <person name="Kohara Y."/>
        </authorList>
    </citation>
    <scope>NUCLEOTIDE SEQUENCE [LARGE SCALE GENOMIC DNA]</scope>
    <source>
        <strain>Hd-rR</strain>
    </source>
</reference>